<dbReference type="InterPro" id="IPR007711">
    <property type="entry name" value="HigB-1"/>
</dbReference>
<dbReference type="RefSeq" id="WP_140473208.1">
    <property type="nucleotide sequence ID" value="NZ_RCZD01000006.1"/>
</dbReference>
<dbReference type="PANTHER" id="PTHR40266">
    <property type="entry name" value="TOXIN HIGB-1"/>
    <property type="match status" value="1"/>
</dbReference>
<organism evidence="1 2">
    <name type="scientific">Ewingella americana</name>
    <dbReference type="NCBI Taxonomy" id="41202"/>
    <lineage>
        <taxon>Bacteria</taxon>
        <taxon>Pseudomonadati</taxon>
        <taxon>Pseudomonadota</taxon>
        <taxon>Gammaproteobacteria</taxon>
        <taxon>Enterobacterales</taxon>
        <taxon>Yersiniaceae</taxon>
        <taxon>Ewingella</taxon>
    </lineage>
</organism>
<gene>
    <name evidence="1" type="ORF">EAH77_12875</name>
</gene>
<protein>
    <submittedName>
        <fullName evidence="1">Type II toxin-antitoxin system RelE/ParE family toxin</fullName>
    </submittedName>
</protein>
<dbReference type="OrthoDB" id="9801102at2"/>
<accession>A0A502GH99</accession>
<dbReference type="SUPFAM" id="SSF143011">
    <property type="entry name" value="RelE-like"/>
    <property type="match status" value="1"/>
</dbReference>
<dbReference type="Gene3D" id="3.30.2310.20">
    <property type="entry name" value="RelE-like"/>
    <property type="match status" value="1"/>
</dbReference>
<reference evidence="1 2" key="1">
    <citation type="journal article" date="2019" name="Environ. Microbiol.">
        <title>Species interactions and distinct microbial communities in high Arctic permafrost affected cryosols are associated with the CH4 and CO2 gas fluxes.</title>
        <authorList>
            <person name="Altshuler I."/>
            <person name="Hamel J."/>
            <person name="Turney S."/>
            <person name="Magnuson E."/>
            <person name="Levesque R."/>
            <person name="Greer C."/>
            <person name="Whyte L.G."/>
        </authorList>
    </citation>
    <scope>NUCLEOTIDE SEQUENCE [LARGE SCALE GENOMIC DNA]</scope>
    <source>
        <strain evidence="1 2">E4</strain>
    </source>
</reference>
<keyword evidence="2" id="KW-1185">Reference proteome</keyword>
<dbReference type="Proteomes" id="UP000317663">
    <property type="component" value="Unassembled WGS sequence"/>
</dbReference>
<evidence type="ECO:0000313" key="1">
    <source>
        <dbReference type="EMBL" id="TPG61529.1"/>
    </source>
</evidence>
<proteinExistence type="predicted"/>
<dbReference type="Pfam" id="PF05015">
    <property type="entry name" value="HigB-like_toxin"/>
    <property type="match status" value="1"/>
</dbReference>
<evidence type="ECO:0000313" key="2">
    <source>
        <dbReference type="Proteomes" id="UP000317663"/>
    </source>
</evidence>
<sequence>MIKMRTISHFRDQWLEVFFHTAKSHRRMPADLMSVLARKLDIINATASYRDLRSPPSNRYEELSPPLNEYSSIRVNDQYRLIFIWRDGKACNVYFDSQAYKKHR</sequence>
<name>A0A502GH99_9GAMM</name>
<dbReference type="AlphaFoldDB" id="A0A502GH99"/>
<dbReference type="EMBL" id="RCZD01000006">
    <property type="protein sequence ID" value="TPG61529.1"/>
    <property type="molecule type" value="Genomic_DNA"/>
</dbReference>
<comment type="caution">
    <text evidence="1">The sequence shown here is derived from an EMBL/GenBank/DDBJ whole genome shotgun (WGS) entry which is preliminary data.</text>
</comment>
<dbReference type="InterPro" id="IPR035093">
    <property type="entry name" value="RelE/ParE_toxin_dom_sf"/>
</dbReference>
<dbReference type="PANTHER" id="PTHR40266:SF2">
    <property type="entry name" value="TOXIN HIGB-1"/>
    <property type="match status" value="1"/>
</dbReference>